<dbReference type="EnsemblMetazoa" id="CJA39703.1">
    <property type="protein sequence ID" value="CJA39703.1"/>
    <property type="gene ID" value="WBGene00215550"/>
</dbReference>
<accession>A0A8R1IMT0</accession>
<proteinExistence type="predicted"/>
<evidence type="ECO:0008006" key="3">
    <source>
        <dbReference type="Google" id="ProtNLM"/>
    </source>
</evidence>
<dbReference type="AlphaFoldDB" id="A0A8R1IMT0"/>
<dbReference type="Proteomes" id="UP000005237">
    <property type="component" value="Unassembled WGS sequence"/>
</dbReference>
<protein>
    <recommendedName>
        <fullName evidence="3">Endonuclease/exonuclease/phosphatase domain-containing protein</fullName>
    </recommendedName>
</protein>
<reference evidence="2" key="1">
    <citation type="submission" date="2010-08" db="EMBL/GenBank/DDBJ databases">
        <authorList>
            <consortium name="Caenorhabditis japonica Sequencing Consortium"/>
            <person name="Wilson R.K."/>
        </authorList>
    </citation>
    <scope>NUCLEOTIDE SEQUENCE [LARGE SCALE GENOMIC DNA]</scope>
    <source>
        <strain evidence="2">DF5081</strain>
    </source>
</reference>
<reference evidence="1" key="2">
    <citation type="submission" date="2022-06" db="UniProtKB">
        <authorList>
            <consortium name="EnsemblMetazoa"/>
        </authorList>
    </citation>
    <scope>IDENTIFICATION</scope>
    <source>
        <strain evidence="1">DF5081</strain>
    </source>
</reference>
<sequence length="70" mass="7813">MRQLNQLLSTSSVSHVLLGDFNLPSIRWDCPVNGHDILEPPAIADAFIKTFAMSFATLRHPFPHSPTQNL</sequence>
<evidence type="ECO:0000313" key="1">
    <source>
        <dbReference type="EnsemblMetazoa" id="CJA39703.1"/>
    </source>
</evidence>
<keyword evidence="2" id="KW-1185">Reference proteome</keyword>
<name>A0A8R1IMT0_CAEJA</name>
<organism evidence="1 2">
    <name type="scientific">Caenorhabditis japonica</name>
    <dbReference type="NCBI Taxonomy" id="281687"/>
    <lineage>
        <taxon>Eukaryota</taxon>
        <taxon>Metazoa</taxon>
        <taxon>Ecdysozoa</taxon>
        <taxon>Nematoda</taxon>
        <taxon>Chromadorea</taxon>
        <taxon>Rhabditida</taxon>
        <taxon>Rhabditina</taxon>
        <taxon>Rhabditomorpha</taxon>
        <taxon>Rhabditoidea</taxon>
        <taxon>Rhabditidae</taxon>
        <taxon>Peloderinae</taxon>
        <taxon>Caenorhabditis</taxon>
    </lineage>
</organism>
<evidence type="ECO:0000313" key="2">
    <source>
        <dbReference type="Proteomes" id="UP000005237"/>
    </source>
</evidence>